<name>A0ABV7F297_9BURK</name>
<evidence type="ECO:0000313" key="1">
    <source>
        <dbReference type="EMBL" id="MFC3107821.1"/>
    </source>
</evidence>
<keyword evidence="2" id="KW-1185">Reference proteome</keyword>
<accession>A0ABV7F297</accession>
<gene>
    <name evidence="1" type="ORF">ACFOFO_07595</name>
</gene>
<evidence type="ECO:0000313" key="2">
    <source>
        <dbReference type="Proteomes" id="UP001595530"/>
    </source>
</evidence>
<proteinExistence type="predicted"/>
<reference evidence="2" key="1">
    <citation type="journal article" date="2019" name="Int. J. Syst. Evol. Microbiol.">
        <title>The Global Catalogue of Microorganisms (GCM) 10K type strain sequencing project: providing services to taxonomists for standard genome sequencing and annotation.</title>
        <authorList>
            <consortium name="The Broad Institute Genomics Platform"/>
            <consortium name="The Broad Institute Genome Sequencing Center for Infectious Disease"/>
            <person name="Wu L."/>
            <person name="Ma J."/>
        </authorList>
    </citation>
    <scope>NUCLEOTIDE SEQUENCE [LARGE SCALE GENOMIC DNA]</scope>
    <source>
        <strain evidence="2">KCTC 42986</strain>
    </source>
</reference>
<sequence>MSSNAGKQHYSRFYSVDFKLGISATRQGYRGQCGVSDGGLRIRPGIGAPSIERRIQLILGRQRLNLPLPQSGIELYVEKYLNINLPRSTTAPRPCLAEITGSHL</sequence>
<evidence type="ECO:0008006" key="3">
    <source>
        <dbReference type="Google" id="ProtNLM"/>
    </source>
</evidence>
<dbReference type="EMBL" id="JBHRTP010000021">
    <property type="protein sequence ID" value="MFC3107821.1"/>
    <property type="molecule type" value="Genomic_DNA"/>
</dbReference>
<dbReference type="RefSeq" id="WP_390322307.1">
    <property type="nucleotide sequence ID" value="NZ_JBHRTP010000021.1"/>
</dbReference>
<dbReference type="Proteomes" id="UP001595530">
    <property type="component" value="Unassembled WGS sequence"/>
</dbReference>
<organism evidence="1 2">
    <name type="scientific">Undibacterium arcticum</name>
    <dbReference type="NCBI Taxonomy" id="1762892"/>
    <lineage>
        <taxon>Bacteria</taxon>
        <taxon>Pseudomonadati</taxon>
        <taxon>Pseudomonadota</taxon>
        <taxon>Betaproteobacteria</taxon>
        <taxon>Burkholderiales</taxon>
        <taxon>Oxalobacteraceae</taxon>
        <taxon>Undibacterium</taxon>
    </lineage>
</organism>
<protein>
    <recommendedName>
        <fullName evidence="3">PilZ domain-containing protein</fullName>
    </recommendedName>
</protein>
<comment type="caution">
    <text evidence="1">The sequence shown here is derived from an EMBL/GenBank/DDBJ whole genome shotgun (WGS) entry which is preliminary data.</text>
</comment>